<dbReference type="STRING" id="454136.NIES2119_16865"/>
<evidence type="ECO:0000313" key="3">
    <source>
        <dbReference type="Proteomes" id="UP000185860"/>
    </source>
</evidence>
<protein>
    <submittedName>
        <fullName evidence="2">Uncharacterized protein</fullName>
    </submittedName>
</protein>
<evidence type="ECO:0000256" key="1">
    <source>
        <dbReference type="SAM" id="MobiDB-lite"/>
    </source>
</evidence>
<dbReference type="AlphaFoldDB" id="A0A1U7II03"/>
<evidence type="ECO:0000313" key="2">
    <source>
        <dbReference type="EMBL" id="OKH36696.1"/>
    </source>
</evidence>
<name>A0A1U7II03_9CYAN</name>
<comment type="caution">
    <text evidence="2">The sequence shown here is derived from an EMBL/GenBank/DDBJ whole genome shotgun (WGS) entry which is preliminary data.</text>
</comment>
<accession>A0A1U7II03</accession>
<feature type="compositionally biased region" description="Basic and acidic residues" evidence="1">
    <location>
        <begin position="25"/>
        <end position="55"/>
    </location>
</feature>
<dbReference type="EMBL" id="MRCE01000015">
    <property type="protein sequence ID" value="OKH36696.1"/>
    <property type="molecule type" value="Genomic_DNA"/>
</dbReference>
<organism evidence="2 3">
    <name type="scientific">[Phormidium ambiguum] IAM M-71</name>
    <dbReference type="NCBI Taxonomy" id="454136"/>
    <lineage>
        <taxon>Bacteria</taxon>
        <taxon>Bacillati</taxon>
        <taxon>Cyanobacteriota</taxon>
        <taxon>Cyanophyceae</taxon>
        <taxon>Oscillatoriophycideae</taxon>
        <taxon>Aerosakkonematales</taxon>
        <taxon>Aerosakkonemataceae</taxon>
        <taxon>Floridanema</taxon>
    </lineage>
</organism>
<feature type="region of interest" description="Disordered" evidence="1">
    <location>
        <begin position="19"/>
        <end position="55"/>
    </location>
</feature>
<sequence length="91" mass="9815">MGFLQILLLQITPSKRIQQIGNRGVEGKGEKGERGKGEKGKGGKGEKGKRGKGEKGKRGIFTFCLLLLPSAFCLPSPQPPVPFLIQTNQPI</sequence>
<proteinExistence type="predicted"/>
<reference evidence="2 3" key="1">
    <citation type="submission" date="2016-11" db="EMBL/GenBank/DDBJ databases">
        <title>Draft Genome Sequences of Nine Cyanobacterial Strains from Diverse Habitats.</title>
        <authorList>
            <person name="Zhu T."/>
            <person name="Hou S."/>
            <person name="Lu X."/>
            <person name="Hess W.R."/>
        </authorList>
    </citation>
    <scope>NUCLEOTIDE SEQUENCE [LARGE SCALE GENOMIC DNA]</scope>
    <source>
        <strain evidence="2 3">IAM M-71</strain>
    </source>
</reference>
<gene>
    <name evidence="2" type="ORF">NIES2119_16865</name>
</gene>
<dbReference type="Proteomes" id="UP000185860">
    <property type="component" value="Unassembled WGS sequence"/>
</dbReference>